<comment type="caution">
    <text evidence="1">The sequence shown here is derived from an EMBL/GenBank/DDBJ whole genome shotgun (WGS) entry which is preliminary data.</text>
</comment>
<protein>
    <submittedName>
        <fullName evidence="1">Uncharacterized protein</fullName>
    </submittedName>
</protein>
<sequence length="210" mass="24696">MLKPLILYVFVTAALYMLGCKPNQEQKTTFMSLGGGFSVSLENVPNSKMGDLLDRFREKIGDTLQMGYSFLRNKFDKYALFTVRNDSNRSLFIWTHDSLFLYHISMVHERGTSKFDAMEFLEPFSSPIQKRETRFEIKPNTSRTFYLPYCTIYRSSKSGIERRFNIDMLRFYRYYVYNSPDSISGKHFKIELGIDSLKNAYVKRGNIEDF</sequence>
<dbReference type="EMBL" id="JASJOS010000014">
    <property type="protein sequence ID" value="MDJ1484204.1"/>
    <property type="molecule type" value="Genomic_DNA"/>
</dbReference>
<gene>
    <name evidence="1" type="ORF">QNI16_27140</name>
</gene>
<proteinExistence type="predicted"/>
<reference evidence="1" key="1">
    <citation type="submission" date="2023-05" db="EMBL/GenBank/DDBJ databases">
        <authorList>
            <person name="Zhang X."/>
        </authorList>
    </citation>
    <scope>NUCLEOTIDE SEQUENCE</scope>
    <source>
        <strain evidence="1">YF14B1</strain>
    </source>
</reference>
<dbReference type="AlphaFoldDB" id="A0AAE3UBX8"/>
<evidence type="ECO:0000313" key="2">
    <source>
        <dbReference type="Proteomes" id="UP001241110"/>
    </source>
</evidence>
<name>A0AAE3UBX8_9BACT</name>
<accession>A0AAE3UBX8</accession>
<evidence type="ECO:0000313" key="1">
    <source>
        <dbReference type="EMBL" id="MDJ1484204.1"/>
    </source>
</evidence>
<dbReference type="Proteomes" id="UP001241110">
    <property type="component" value="Unassembled WGS sequence"/>
</dbReference>
<dbReference type="RefSeq" id="WP_313985203.1">
    <property type="nucleotide sequence ID" value="NZ_JASJOS010000014.1"/>
</dbReference>
<organism evidence="1 2">
    <name type="scientific">Xanthocytophaga flava</name>
    <dbReference type="NCBI Taxonomy" id="3048013"/>
    <lineage>
        <taxon>Bacteria</taxon>
        <taxon>Pseudomonadati</taxon>
        <taxon>Bacteroidota</taxon>
        <taxon>Cytophagia</taxon>
        <taxon>Cytophagales</taxon>
        <taxon>Rhodocytophagaceae</taxon>
        <taxon>Xanthocytophaga</taxon>
    </lineage>
</organism>